<sequence length="81" mass="9556">MDTIREVLIKRSKVCIESQQKKNLKSLESSLRKTQSYRCDRCRDMTFVVVGDEAIGSRLIEMSKDYLVKMKGRKMNYRIYG</sequence>
<name>A0ABR7K0L4_9FIRM</name>
<protein>
    <submittedName>
        <fullName evidence="1">Uncharacterized protein</fullName>
    </submittedName>
</protein>
<comment type="caution">
    <text evidence="1">The sequence shown here is derived from an EMBL/GenBank/DDBJ whole genome shotgun (WGS) entry which is preliminary data.</text>
</comment>
<organism evidence="1 2">
    <name type="scientific">Paeniclostridium hominis</name>
    <dbReference type="NCBI Taxonomy" id="2764329"/>
    <lineage>
        <taxon>Bacteria</taxon>
        <taxon>Bacillati</taxon>
        <taxon>Bacillota</taxon>
        <taxon>Clostridia</taxon>
        <taxon>Peptostreptococcales</taxon>
        <taxon>Peptostreptococcaceae</taxon>
        <taxon>Paeniclostridium</taxon>
    </lineage>
</organism>
<proteinExistence type="predicted"/>
<keyword evidence="2" id="KW-1185">Reference proteome</keyword>
<dbReference type="Proteomes" id="UP000611796">
    <property type="component" value="Unassembled WGS sequence"/>
</dbReference>
<accession>A0ABR7K0L4</accession>
<dbReference type="RefSeq" id="WP_187005052.1">
    <property type="nucleotide sequence ID" value="NZ_JACRWD010000001.1"/>
</dbReference>
<evidence type="ECO:0000313" key="1">
    <source>
        <dbReference type="EMBL" id="MBC6002656.1"/>
    </source>
</evidence>
<evidence type="ECO:0000313" key="2">
    <source>
        <dbReference type="Proteomes" id="UP000611796"/>
    </source>
</evidence>
<gene>
    <name evidence="1" type="ORF">H8891_02490</name>
</gene>
<dbReference type="EMBL" id="JACRWD010000001">
    <property type="protein sequence ID" value="MBC6002656.1"/>
    <property type="molecule type" value="Genomic_DNA"/>
</dbReference>
<reference evidence="1 2" key="1">
    <citation type="submission" date="2020-08" db="EMBL/GenBank/DDBJ databases">
        <authorList>
            <person name="Liu C."/>
            <person name="Sun Q."/>
        </authorList>
    </citation>
    <scope>NUCLEOTIDE SEQUENCE [LARGE SCALE GENOMIC DNA]</scope>
    <source>
        <strain evidence="1 2">NSJ-45</strain>
    </source>
</reference>